<dbReference type="RefSeq" id="WP_012110929.1">
    <property type="nucleotide sequence ID" value="NC_009719.1"/>
</dbReference>
<organism evidence="2 3">
    <name type="scientific">Parvibaculum lavamentivorans (strain DS-1 / DSM 13023 / NCIMB 13966)</name>
    <dbReference type="NCBI Taxonomy" id="402881"/>
    <lineage>
        <taxon>Bacteria</taxon>
        <taxon>Pseudomonadati</taxon>
        <taxon>Pseudomonadota</taxon>
        <taxon>Alphaproteobacteria</taxon>
        <taxon>Hyphomicrobiales</taxon>
        <taxon>Parvibaculaceae</taxon>
        <taxon>Parvibaculum</taxon>
    </lineage>
</organism>
<evidence type="ECO:0000256" key="1">
    <source>
        <dbReference type="SAM" id="SignalP"/>
    </source>
</evidence>
<dbReference type="KEGG" id="pla:Plav_2011"/>
<dbReference type="Proteomes" id="UP000006377">
    <property type="component" value="Chromosome"/>
</dbReference>
<keyword evidence="1" id="KW-0732">Signal</keyword>
<feature type="signal peptide" evidence="1">
    <location>
        <begin position="1"/>
        <end position="22"/>
    </location>
</feature>
<evidence type="ECO:0000313" key="3">
    <source>
        <dbReference type="Proteomes" id="UP000006377"/>
    </source>
</evidence>
<proteinExistence type="predicted"/>
<dbReference type="EMBL" id="CP000774">
    <property type="protein sequence ID" value="ABS63625.1"/>
    <property type="molecule type" value="Genomic_DNA"/>
</dbReference>
<feature type="chain" id="PRO_5002710587" evidence="1">
    <location>
        <begin position="23"/>
        <end position="119"/>
    </location>
</feature>
<accession>A7HUP2</accession>
<dbReference type="AlphaFoldDB" id="A7HUP2"/>
<dbReference type="STRING" id="402881.Plav_2011"/>
<keyword evidence="3" id="KW-1185">Reference proteome</keyword>
<gene>
    <name evidence="2" type="ordered locus">Plav_2011</name>
</gene>
<evidence type="ECO:0000313" key="2">
    <source>
        <dbReference type="EMBL" id="ABS63625.1"/>
    </source>
</evidence>
<reference evidence="2 3" key="1">
    <citation type="journal article" date="2011" name="Stand. Genomic Sci.">
        <title>Complete genome sequence of Parvibaculum lavamentivorans type strain (DS-1(T)).</title>
        <authorList>
            <person name="Schleheck D."/>
            <person name="Weiss M."/>
            <person name="Pitluck S."/>
            <person name="Bruce D."/>
            <person name="Land M.L."/>
            <person name="Han S."/>
            <person name="Saunders E."/>
            <person name="Tapia R."/>
            <person name="Detter C."/>
            <person name="Brettin T."/>
            <person name="Han J."/>
            <person name="Woyke T."/>
            <person name="Goodwin L."/>
            <person name="Pennacchio L."/>
            <person name="Nolan M."/>
            <person name="Cook A.M."/>
            <person name="Kjelleberg S."/>
            <person name="Thomas T."/>
        </authorList>
    </citation>
    <scope>NUCLEOTIDE SEQUENCE [LARGE SCALE GENOMIC DNA]</scope>
    <source>
        <strain evidence="3">DS-1 / DSM 13023 / NCIMB 13966</strain>
    </source>
</reference>
<sequence length="119" mass="12479">MNLRLFILVSLVTAGFSAPASAGELRSVDPWAPDELAGAEPHADNISWIDPWAGDETPEDADDLTGSVDTAGFTGGVGATRTLVFVSNGFYFNPSLPAGQAAMTGDRARPVHPLGHPRF</sequence>
<protein>
    <submittedName>
        <fullName evidence="2">Uncharacterized protein</fullName>
    </submittedName>
</protein>
<dbReference type="HOGENOM" id="CLU_2059119_0_0_5"/>
<name>A7HUP2_PARL1</name>